<keyword evidence="1" id="KW-0472">Membrane</keyword>
<feature type="transmembrane region" description="Helical" evidence="1">
    <location>
        <begin position="217"/>
        <end position="241"/>
    </location>
</feature>
<feature type="transmembrane region" description="Helical" evidence="1">
    <location>
        <begin position="114"/>
        <end position="136"/>
    </location>
</feature>
<feature type="transmembrane region" description="Helical" evidence="1">
    <location>
        <begin position="51"/>
        <end position="75"/>
    </location>
</feature>
<protein>
    <submittedName>
        <fullName evidence="2">Uncharacterized membrane protein</fullName>
    </submittedName>
</protein>
<dbReference type="PANTHER" id="PTHR40076">
    <property type="entry name" value="MEMBRANE PROTEIN-RELATED"/>
    <property type="match status" value="1"/>
</dbReference>
<dbReference type="InterPro" id="IPR010380">
    <property type="entry name" value="DUF975"/>
</dbReference>
<sequence>MRAYQFRQEARSILKNLPGRIPLFLSAIILSIFSISITVRETLLELDGIEISISASFFPLIISLLITFFTLSASFTMLDVIRHKRQEVGFSDSTSAFSGDLFGKLLWTIVLKGIYLFLWSLISIVGVVMAIFGLFLSIDLGQPTATFDMNLSTTSIWLIIVGILIYFLGLAIVAIKQYSYSFAEYLVYDRVSTDSYNGASAAISESKKLLKGYKWKLFCLDFSFIGWYLLTGLTMGLLYFYTLPYATTARLLFYENRLALEKG</sequence>
<feature type="transmembrane region" description="Helical" evidence="1">
    <location>
        <begin position="21"/>
        <end position="39"/>
    </location>
</feature>
<dbReference type="Proteomes" id="UP000182508">
    <property type="component" value="Unassembled WGS sequence"/>
</dbReference>
<dbReference type="eggNOG" id="COG5523">
    <property type="taxonomic scope" value="Bacteria"/>
</dbReference>
<dbReference type="STRING" id="439219.SAMN02910293_00532"/>
<feature type="transmembrane region" description="Helical" evidence="1">
    <location>
        <begin position="156"/>
        <end position="175"/>
    </location>
</feature>
<dbReference type="RefSeq" id="WP_074485346.1">
    <property type="nucleotide sequence ID" value="NZ_FMXP01000006.1"/>
</dbReference>
<evidence type="ECO:0000313" key="2">
    <source>
        <dbReference type="EMBL" id="SDB10443.1"/>
    </source>
</evidence>
<proteinExistence type="predicted"/>
<evidence type="ECO:0000313" key="3">
    <source>
        <dbReference type="Proteomes" id="UP000182508"/>
    </source>
</evidence>
<dbReference type="Pfam" id="PF06161">
    <property type="entry name" value="DUF975"/>
    <property type="match status" value="1"/>
</dbReference>
<dbReference type="EMBL" id="FMXP01000006">
    <property type="protein sequence ID" value="SDB10443.1"/>
    <property type="molecule type" value="Genomic_DNA"/>
</dbReference>
<name>A0A1G6AQH8_9STRE</name>
<reference evidence="2 3" key="1">
    <citation type="submission" date="2016-10" db="EMBL/GenBank/DDBJ databases">
        <authorList>
            <person name="de Groot N.N."/>
        </authorList>
    </citation>
    <scope>NUCLEOTIDE SEQUENCE [LARGE SCALE GENOMIC DNA]</scope>
    <source>
        <strain evidence="2 3">A-4</strain>
    </source>
</reference>
<keyword evidence="3" id="KW-1185">Reference proteome</keyword>
<dbReference type="AlphaFoldDB" id="A0A1G6AQH8"/>
<evidence type="ECO:0000256" key="1">
    <source>
        <dbReference type="SAM" id="Phobius"/>
    </source>
</evidence>
<dbReference type="PANTHER" id="PTHR40076:SF1">
    <property type="entry name" value="MEMBRANE PROTEIN"/>
    <property type="match status" value="1"/>
</dbReference>
<keyword evidence="1" id="KW-1133">Transmembrane helix</keyword>
<gene>
    <name evidence="2" type="ORF">SAMN02910293_00532</name>
</gene>
<organism evidence="2 3">
    <name type="scientific">Streptococcus henryi</name>
    <dbReference type="NCBI Taxonomy" id="439219"/>
    <lineage>
        <taxon>Bacteria</taxon>
        <taxon>Bacillati</taxon>
        <taxon>Bacillota</taxon>
        <taxon>Bacilli</taxon>
        <taxon>Lactobacillales</taxon>
        <taxon>Streptococcaceae</taxon>
        <taxon>Streptococcus</taxon>
    </lineage>
</organism>
<keyword evidence="1" id="KW-0812">Transmembrane</keyword>
<accession>A0A1G6AQH8</accession>